<protein>
    <submittedName>
        <fullName evidence="6">TetR family transcriptional regulator</fullName>
    </submittedName>
</protein>
<dbReference type="Gene3D" id="1.10.357.10">
    <property type="entry name" value="Tetracycline Repressor, domain 2"/>
    <property type="match status" value="1"/>
</dbReference>
<reference evidence="6" key="1">
    <citation type="submission" date="2020-10" db="EMBL/GenBank/DDBJ databases">
        <authorList>
            <person name="Gilroy R."/>
        </authorList>
    </citation>
    <scope>NUCLEOTIDE SEQUENCE</scope>
    <source>
        <strain evidence="6">ChiSxjej1B13-7958</strain>
    </source>
</reference>
<evidence type="ECO:0000256" key="3">
    <source>
        <dbReference type="ARBA" id="ARBA00023163"/>
    </source>
</evidence>
<evidence type="ECO:0000256" key="2">
    <source>
        <dbReference type="ARBA" id="ARBA00023125"/>
    </source>
</evidence>
<dbReference type="GO" id="GO:0000976">
    <property type="term" value="F:transcription cis-regulatory region binding"/>
    <property type="evidence" value="ECO:0007669"/>
    <property type="project" value="TreeGrafter"/>
</dbReference>
<dbReference type="PROSITE" id="PS50977">
    <property type="entry name" value="HTH_TETR_2"/>
    <property type="match status" value="1"/>
</dbReference>
<gene>
    <name evidence="6" type="ORF">IAB89_05990</name>
</gene>
<sequence length="200" mass="23097">MAQERGEAIQYKLADAARRCMRDTPVDSLTVSRIVREAGVARQTFYRHFADKYDLINWYFDKLLLESFEHMGSGRTVREGYERKFAFIRQERVFFRAAFRSNAQNSLRDHDLELILRFFTDLIRSKTGQSPDEDMAFLLEAYCCGAIAMTVKWVLGGMPDSPALLAFRMVRAFPAPLAELFRQHGLLGELEQPPTEDSEK</sequence>
<keyword evidence="3" id="KW-0804">Transcription</keyword>
<dbReference type="EMBL" id="DVGZ01000059">
    <property type="protein sequence ID" value="HIR47195.1"/>
    <property type="molecule type" value="Genomic_DNA"/>
</dbReference>
<keyword evidence="2 4" id="KW-0238">DNA-binding</keyword>
<dbReference type="GO" id="GO:0003700">
    <property type="term" value="F:DNA-binding transcription factor activity"/>
    <property type="evidence" value="ECO:0007669"/>
    <property type="project" value="TreeGrafter"/>
</dbReference>
<dbReference type="PANTHER" id="PTHR30055">
    <property type="entry name" value="HTH-TYPE TRANSCRIPTIONAL REGULATOR RUTR"/>
    <property type="match status" value="1"/>
</dbReference>
<dbReference type="InterPro" id="IPR039532">
    <property type="entry name" value="TetR_C_Firmicutes"/>
</dbReference>
<evidence type="ECO:0000313" key="6">
    <source>
        <dbReference type="EMBL" id="HIR47195.1"/>
    </source>
</evidence>
<dbReference type="Proteomes" id="UP000824242">
    <property type="component" value="Unassembled WGS sequence"/>
</dbReference>
<reference evidence="6" key="2">
    <citation type="journal article" date="2021" name="PeerJ">
        <title>Extensive microbial diversity within the chicken gut microbiome revealed by metagenomics and culture.</title>
        <authorList>
            <person name="Gilroy R."/>
            <person name="Ravi A."/>
            <person name="Getino M."/>
            <person name="Pursley I."/>
            <person name="Horton D.L."/>
            <person name="Alikhan N.F."/>
            <person name="Baker D."/>
            <person name="Gharbi K."/>
            <person name="Hall N."/>
            <person name="Watson M."/>
            <person name="Adriaenssens E.M."/>
            <person name="Foster-Nyarko E."/>
            <person name="Jarju S."/>
            <person name="Secka A."/>
            <person name="Antonio M."/>
            <person name="Oren A."/>
            <person name="Chaudhuri R.R."/>
            <person name="La Ragione R."/>
            <person name="Hildebrand F."/>
            <person name="Pallen M.J."/>
        </authorList>
    </citation>
    <scope>NUCLEOTIDE SEQUENCE</scope>
    <source>
        <strain evidence="6">ChiSxjej1B13-7958</strain>
    </source>
</reference>
<evidence type="ECO:0000259" key="5">
    <source>
        <dbReference type="PROSITE" id="PS50977"/>
    </source>
</evidence>
<dbReference type="Pfam" id="PF14278">
    <property type="entry name" value="TetR_C_8"/>
    <property type="match status" value="1"/>
</dbReference>
<dbReference type="AlphaFoldDB" id="A0A9D1ANB9"/>
<accession>A0A9D1ANB9</accession>
<feature type="domain" description="HTH tetR-type" evidence="5">
    <location>
        <begin position="7"/>
        <end position="67"/>
    </location>
</feature>
<dbReference type="SUPFAM" id="SSF46689">
    <property type="entry name" value="Homeodomain-like"/>
    <property type="match status" value="1"/>
</dbReference>
<dbReference type="InterPro" id="IPR009057">
    <property type="entry name" value="Homeodomain-like_sf"/>
</dbReference>
<feature type="DNA-binding region" description="H-T-H motif" evidence="4">
    <location>
        <begin position="30"/>
        <end position="49"/>
    </location>
</feature>
<organism evidence="6 7">
    <name type="scientific">Candidatus Caccousia avicola</name>
    <dbReference type="NCBI Taxonomy" id="2840721"/>
    <lineage>
        <taxon>Bacteria</taxon>
        <taxon>Bacillati</taxon>
        <taxon>Bacillota</taxon>
        <taxon>Clostridia</taxon>
        <taxon>Eubacteriales</taxon>
        <taxon>Oscillospiraceae</taxon>
        <taxon>Oscillospiraceae incertae sedis</taxon>
        <taxon>Candidatus Caccousia</taxon>
    </lineage>
</organism>
<dbReference type="Pfam" id="PF00440">
    <property type="entry name" value="TetR_N"/>
    <property type="match status" value="1"/>
</dbReference>
<dbReference type="PANTHER" id="PTHR30055:SF234">
    <property type="entry name" value="HTH-TYPE TRANSCRIPTIONAL REGULATOR BETI"/>
    <property type="match status" value="1"/>
</dbReference>
<proteinExistence type="predicted"/>
<dbReference type="InterPro" id="IPR001647">
    <property type="entry name" value="HTH_TetR"/>
</dbReference>
<evidence type="ECO:0000313" key="7">
    <source>
        <dbReference type="Proteomes" id="UP000824242"/>
    </source>
</evidence>
<evidence type="ECO:0000256" key="1">
    <source>
        <dbReference type="ARBA" id="ARBA00023015"/>
    </source>
</evidence>
<dbReference type="InterPro" id="IPR050109">
    <property type="entry name" value="HTH-type_TetR-like_transc_reg"/>
</dbReference>
<comment type="caution">
    <text evidence="6">The sequence shown here is derived from an EMBL/GenBank/DDBJ whole genome shotgun (WGS) entry which is preliminary data.</text>
</comment>
<name>A0A9D1ANB9_9FIRM</name>
<keyword evidence="1" id="KW-0805">Transcription regulation</keyword>
<evidence type="ECO:0000256" key="4">
    <source>
        <dbReference type="PROSITE-ProRule" id="PRU00335"/>
    </source>
</evidence>